<dbReference type="Pfam" id="PF02620">
    <property type="entry name" value="YceD"/>
    <property type="match status" value="1"/>
</dbReference>
<accession>A0A9E2P0F4</accession>
<proteinExistence type="predicted"/>
<sequence length="171" mass="19603">MKSEKQDFWFHLDDVFFQTVDGPEIKSGDLKAHLLVRKTSGAFEFHIDVEGSIQIQCDRCLDMMNLPVQTETLIKVRLGEEYDDDGEWITIPEEDDVFDVSWLLYEIIALEIPLQHVHEPGACNESMISALETHCATLGDPEGDDSQAEENDADRPIDPRWNELRKILDNN</sequence>
<comment type="caution">
    <text evidence="2">The sequence shown here is derived from an EMBL/GenBank/DDBJ whole genome shotgun (WGS) entry which is preliminary data.</text>
</comment>
<reference evidence="2" key="2">
    <citation type="submission" date="2021-04" db="EMBL/GenBank/DDBJ databases">
        <authorList>
            <person name="Gilroy R."/>
        </authorList>
    </citation>
    <scope>NUCLEOTIDE SEQUENCE</scope>
    <source>
        <strain evidence="2">G3-2149</strain>
    </source>
</reference>
<organism evidence="2 3">
    <name type="scientific">Candidatus Paraprevotella stercoravium</name>
    <dbReference type="NCBI Taxonomy" id="2838725"/>
    <lineage>
        <taxon>Bacteria</taxon>
        <taxon>Pseudomonadati</taxon>
        <taxon>Bacteroidota</taxon>
        <taxon>Bacteroidia</taxon>
        <taxon>Bacteroidales</taxon>
        <taxon>Prevotellaceae</taxon>
        <taxon>Paraprevotella</taxon>
    </lineage>
</organism>
<feature type="region of interest" description="Disordered" evidence="1">
    <location>
        <begin position="136"/>
        <end position="160"/>
    </location>
</feature>
<protein>
    <submittedName>
        <fullName evidence="2">DUF177 domain-containing protein</fullName>
    </submittedName>
</protein>
<reference evidence="2" key="1">
    <citation type="journal article" date="2021" name="PeerJ">
        <title>Extensive microbial diversity within the chicken gut microbiome revealed by metagenomics and culture.</title>
        <authorList>
            <person name="Gilroy R."/>
            <person name="Ravi A."/>
            <person name="Getino M."/>
            <person name="Pursley I."/>
            <person name="Horton D.L."/>
            <person name="Alikhan N.F."/>
            <person name="Baker D."/>
            <person name="Gharbi K."/>
            <person name="Hall N."/>
            <person name="Watson M."/>
            <person name="Adriaenssens E.M."/>
            <person name="Foster-Nyarko E."/>
            <person name="Jarju S."/>
            <person name="Secka A."/>
            <person name="Antonio M."/>
            <person name="Oren A."/>
            <person name="Chaudhuri R.R."/>
            <person name="La Ragione R."/>
            <person name="Hildebrand F."/>
            <person name="Pallen M.J."/>
        </authorList>
    </citation>
    <scope>NUCLEOTIDE SEQUENCE</scope>
    <source>
        <strain evidence="2">G3-2149</strain>
    </source>
</reference>
<name>A0A9E2P0F4_9BACT</name>
<evidence type="ECO:0000256" key="1">
    <source>
        <dbReference type="SAM" id="MobiDB-lite"/>
    </source>
</evidence>
<dbReference type="AlphaFoldDB" id="A0A9E2P0F4"/>
<dbReference type="EMBL" id="JAHLFU010000046">
    <property type="protein sequence ID" value="MBU3852709.1"/>
    <property type="molecule type" value="Genomic_DNA"/>
</dbReference>
<evidence type="ECO:0000313" key="3">
    <source>
        <dbReference type="Proteomes" id="UP000823865"/>
    </source>
</evidence>
<dbReference type="Proteomes" id="UP000823865">
    <property type="component" value="Unassembled WGS sequence"/>
</dbReference>
<dbReference type="InterPro" id="IPR003772">
    <property type="entry name" value="YceD"/>
</dbReference>
<feature type="compositionally biased region" description="Acidic residues" evidence="1">
    <location>
        <begin position="141"/>
        <end position="152"/>
    </location>
</feature>
<evidence type="ECO:0000313" key="2">
    <source>
        <dbReference type="EMBL" id="MBU3852709.1"/>
    </source>
</evidence>
<gene>
    <name evidence="2" type="ORF">H9789_02545</name>
</gene>